<comment type="caution">
    <text evidence="1">The sequence shown here is derived from an EMBL/GenBank/DDBJ whole genome shotgun (WGS) entry which is preliminary data.</text>
</comment>
<evidence type="ECO:0000313" key="1">
    <source>
        <dbReference type="EMBL" id="RAI81278.1"/>
    </source>
</evidence>
<evidence type="ECO:0000313" key="2">
    <source>
        <dbReference type="Proteomes" id="UP000229523"/>
    </source>
</evidence>
<name>A0A395GBU9_9STAP</name>
<dbReference type="AlphaFoldDB" id="A0A395GBU9"/>
<sequence>MTYIKRINGRDYLENADGYLIDVTNAPPEQVASLRKAMINGQSKVTVDDLKPQIIQNKKGRY</sequence>
<proteinExistence type="predicted"/>
<organism evidence="1 2">
    <name type="scientific">Macrococcoides goetzii</name>
    <dbReference type="NCBI Taxonomy" id="1891097"/>
    <lineage>
        <taxon>Bacteria</taxon>
        <taxon>Bacillati</taxon>
        <taxon>Bacillota</taxon>
        <taxon>Bacilli</taxon>
        <taxon>Bacillales</taxon>
        <taxon>Staphylococcaceae</taxon>
        <taxon>Macrococcoides</taxon>
    </lineage>
</organism>
<keyword evidence="2" id="KW-1185">Reference proteome</keyword>
<protein>
    <submittedName>
        <fullName evidence="1">Uncharacterized protein</fullName>
    </submittedName>
</protein>
<accession>A0A395GBU9</accession>
<gene>
    <name evidence="1" type="ORF">BFS35_006840</name>
</gene>
<reference evidence="1 2" key="1">
    <citation type="journal article" date="2018" name="Front. Microbiol.">
        <title>Description and Comparative Genomics of Macrococcus caseolyticus subsp. hominis subsp. nov., Macrococcus goetzii sp. nov., Macrococcus epidermidis sp. nov., and Macrococcus bohemicus sp. nov., Novel Macrococci From Human Clinical Material With Virulence Potential and Suspected Uptake of Foreign DNA by Natural Transformation.</title>
        <authorList>
            <person name="Maslanova I."/>
            <person name="Wertheimer Z."/>
            <person name="Sedlacek I."/>
            <person name="Svec P."/>
            <person name="Indrakova A."/>
            <person name="Kovarovic V."/>
            <person name="Schumann P."/>
            <person name="Sproer C."/>
            <person name="Kralova S."/>
            <person name="Sedo O."/>
            <person name="Kristofova L."/>
            <person name="Vrbovska V."/>
            <person name="Fuzik T."/>
            <person name="Petras P."/>
            <person name="Zdrahal Z."/>
            <person name="Ruzickova V."/>
            <person name="Doskar J."/>
            <person name="Pantucek R."/>
        </authorList>
    </citation>
    <scope>NUCLEOTIDE SEQUENCE [LARGE SCALE GENOMIC DNA]</scope>
    <source>
        <strain evidence="1 2">CCM 4927</strain>
    </source>
</reference>
<dbReference type="EMBL" id="MJBI02000002">
    <property type="protein sequence ID" value="RAI81278.1"/>
    <property type="molecule type" value="Genomic_DNA"/>
</dbReference>
<dbReference type="RefSeq" id="WP_099579056.1">
    <property type="nucleotide sequence ID" value="NZ_MJBI02000002.1"/>
</dbReference>
<dbReference type="Proteomes" id="UP000229523">
    <property type="component" value="Unassembled WGS sequence"/>
</dbReference>